<dbReference type="GO" id="GO:0051539">
    <property type="term" value="F:4 iron, 4 sulfur cluster binding"/>
    <property type="evidence" value="ECO:0007669"/>
    <property type="project" value="UniProtKB-KW"/>
</dbReference>
<name>A0A1H6F5P8_9GAMM</name>
<keyword evidence="5" id="KW-0411">Iron-sulfur</keyword>
<evidence type="ECO:0000256" key="2">
    <source>
        <dbReference type="ARBA" id="ARBA00022723"/>
    </source>
</evidence>
<dbReference type="PRINTS" id="PR00368">
    <property type="entry name" value="FADPNR"/>
</dbReference>
<dbReference type="Pfam" id="PF12831">
    <property type="entry name" value="FAD_oxidored"/>
    <property type="match status" value="1"/>
</dbReference>
<evidence type="ECO:0000256" key="1">
    <source>
        <dbReference type="ARBA" id="ARBA00022485"/>
    </source>
</evidence>
<evidence type="ECO:0000256" key="4">
    <source>
        <dbReference type="ARBA" id="ARBA00023004"/>
    </source>
</evidence>
<keyword evidence="3" id="KW-0560">Oxidoreductase</keyword>
<dbReference type="Proteomes" id="UP000236724">
    <property type="component" value="Unassembled WGS sequence"/>
</dbReference>
<evidence type="ECO:0000313" key="7">
    <source>
        <dbReference type="Proteomes" id="UP000236724"/>
    </source>
</evidence>
<dbReference type="EMBL" id="FMSV02000051">
    <property type="protein sequence ID" value="SEH04396.1"/>
    <property type="molecule type" value="Genomic_DNA"/>
</dbReference>
<dbReference type="SUPFAM" id="SSF51905">
    <property type="entry name" value="FAD/NAD(P)-binding domain"/>
    <property type="match status" value="1"/>
</dbReference>
<gene>
    <name evidence="6" type="ORF">MBHS_00242</name>
</gene>
<dbReference type="PANTHER" id="PTHR43498:SF1">
    <property type="entry name" value="COB--COM HETERODISULFIDE REDUCTASE IRON-SULFUR SUBUNIT A"/>
    <property type="match status" value="1"/>
</dbReference>
<evidence type="ECO:0000313" key="6">
    <source>
        <dbReference type="EMBL" id="SEH04396.1"/>
    </source>
</evidence>
<dbReference type="AlphaFoldDB" id="A0A1H6F5P8"/>
<keyword evidence="7" id="KW-1185">Reference proteome</keyword>
<sequence length="433" mass="47129">MTEVVATNQTIVVVGGGISGMTAALEAAECGKQVILLEKNPALGGRVSQMYKYFPKMCHPTCGMEINLRRIKANSNIRVMTMAEVTNVSGDTGDYTLNVTVQPRYVNENCTACGACRDAVETEFDNEFNYGLNKRKGAYLTSNMAYPQRYVIDPRMIGTADADKAKAACKYDAVDLDMQAEDLEIKAGSIVWATGWRPFDAAKIQPYGYDRIANVITSVELERMMDPMGPTGGKILRPSDGKEAKDIAFIQCAGSRDRNYLKHCSRICCMASLKQTTYLREKYGDDGKATVYYIDIRAIDRFEDFYQKVQADDNVSFIKSKVASVTEDKATGNPVLNGNNLEQSGMGKDMRYANPHELVVLAVGMEPSVDFNALNVGLSVNEEGFIERDPGNGGMFAAGCAADALDVNRAVQSATASSLRAIQVVNQVAGAEG</sequence>
<protein>
    <submittedName>
        <fullName evidence="6">Putative glutamate synthase (NADPH) small subunit</fullName>
    </submittedName>
</protein>
<proteinExistence type="predicted"/>
<accession>A0A1H6F5P8</accession>
<evidence type="ECO:0000256" key="5">
    <source>
        <dbReference type="ARBA" id="ARBA00023014"/>
    </source>
</evidence>
<dbReference type="Gene3D" id="3.50.50.60">
    <property type="entry name" value="FAD/NAD(P)-binding domain"/>
    <property type="match status" value="1"/>
</dbReference>
<keyword evidence="1" id="KW-0004">4Fe-4S</keyword>
<dbReference type="PANTHER" id="PTHR43498">
    <property type="entry name" value="FERREDOXIN:COB-COM HETERODISULFIDE REDUCTASE SUBUNIT A"/>
    <property type="match status" value="1"/>
</dbReference>
<dbReference type="InterPro" id="IPR039650">
    <property type="entry name" value="HdrA-like"/>
</dbReference>
<dbReference type="OrthoDB" id="9800445at2"/>
<organism evidence="6 7">
    <name type="scientific">Candidatus Venteria ishoeyi</name>
    <dbReference type="NCBI Taxonomy" id="1899563"/>
    <lineage>
        <taxon>Bacteria</taxon>
        <taxon>Pseudomonadati</taxon>
        <taxon>Pseudomonadota</taxon>
        <taxon>Gammaproteobacteria</taxon>
        <taxon>Thiotrichales</taxon>
        <taxon>Thiotrichaceae</taxon>
        <taxon>Venteria</taxon>
    </lineage>
</organism>
<dbReference type="InterPro" id="IPR036188">
    <property type="entry name" value="FAD/NAD-bd_sf"/>
</dbReference>
<keyword evidence="4" id="KW-0408">Iron</keyword>
<keyword evidence="2" id="KW-0479">Metal-binding</keyword>
<evidence type="ECO:0000256" key="3">
    <source>
        <dbReference type="ARBA" id="ARBA00023002"/>
    </source>
</evidence>
<dbReference type="GO" id="GO:0016491">
    <property type="term" value="F:oxidoreductase activity"/>
    <property type="evidence" value="ECO:0007669"/>
    <property type="project" value="UniProtKB-KW"/>
</dbReference>
<reference evidence="6 7" key="1">
    <citation type="submission" date="2016-10" db="EMBL/GenBank/DDBJ databases">
        <authorList>
            <person name="de Groot N.N."/>
        </authorList>
    </citation>
    <scope>NUCLEOTIDE SEQUENCE [LARGE SCALE GENOMIC DNA]</scope>
    <source>
        <strain evidence="6">MBHS1</strain>
    </source>
</reference>
<dbReference type="RefSeq" id="WP_103918466.1">
    <property type="nucleotide sequence ID" value="NZ_FMSV02000051.1"/>
</dbReference>
<dbReference type="GO" id="GO:0046872">
    <property type="term" value="F:metal ion binding"/>
    <property type="evidence" value="ECO:0007669"/>
    <property type="project" value="UniProtKB-KW"/>
</dbReference>